<proteinExistence type="predicted"/>
<protein>
    <submittedName>
        <fullName evidence="1">Uncharacterized protein</fullName>
    </submittedName>
</protein>
<dbReference type="EMBL" id="CASHSV030000311">
    <property type="protein sequence ID" value="CAJ2657474.1"/>
    <property type="molecule type" value="Genomic_DNA"/>
</dbReference>
<comment type="caution">
    <text evidence="1">The sequence shown here is derived from an EMBL/GenBank/DDBJ whole genome shotgun (WGS) entry which is preliminary data.</text>
</comment>
<dbReference type="Proteomes" id="UP001177021">
    <property type="component" value="Unassembled WGS sequence"/>
</dbReference>
<organism evidence="1 2">
    <name type="scientific">Trifolium pratense</name>
    <name type="common">Red clover</name>
    <dbReference type="NCBI Taxonomy" id="57577"/>
    <lineage>
        <taxon>Eukaryota</taxon>
        <taxon>Viridiplantae</taxon>
        <taxon>Streptophyta</taxon>
        <taxon>Embryophyta</taxon>
        <taxon>Tracheophyta</taxon>
        <taxon>Spermatophyta</taxon>
        <taxon>Magnoliopsida</taxon>
        <taxon>eudicotyledons</taxon>
        <taxon>Gunneridae</taxon>
        <taxon>Pentapetalae</taxon>
        <taxon>rosids</taxon>
        <taxon>fabids</taxon>
        <taxon>Fabales</taxon>
        <taxon>Fabaceae</taxon>
        <taxon>Papilionoideae</taxon>
        <taxon>50 kb inversion clade</taxon>
        <taxon>NPAAA clade</taxon>
        <taxon>Hologalegina</taxon>
        <taxon>IRL clade</taxon>
        <taxon>Trifolieae</taxon>
        <taxon>Trifolium</taxon>
    </lineage>
</organism>
<keyword evidence="2" id="KW-1185">Reference proteome</keyword>
<gene>
    <name evidence="1" type="ORF">MILVUS5_LOCUS24047</name>
</gene>
<evidence type="ECO:0000313" key="2">
    <source>
        <dbReference type="Proteomes" id="UP001177021"/>
    </source>
</evidence>
<evidence type="ECO:0000313" key="1">
    <source>
        <dbReference type="EMBL" id="CAJ2657474.1"/>
    </source>
</evidence>
<reference evidence="1" key="1">
    <citation type="submission" date="2023-10" db="EMBL/GenBank/DDBJ databases">
        <authorList>
            <person name="Rodriguez Cubillos JULIANA M."/>
            <person name="De Vega J."/>
        </authorList>
    </citation>
    <scope>NUCLEOTIDE SEQUENCE</scope>
</reference>
<accession>A0ACB0KMB8</accession>
<name>A0ACB0KMB8_TRIPR</name>
<sequence length="309" mass="35990">MGRGGGKVTLKHIQNEKVRKSSFIQRRKGLIKKVSKFSKNFRVEVCLIVCDGDGDSKPMTWPQDLSTLQSMLTKYEQQKIETTPKKFDMQDYFANKKNMVEAEILNVRKKIVMNKYPTWGRPFNNLEMEQLRSFVDIVDLKIEACNQRINMLKNMQQSDETNFMQNTGRMQNVASENVVSPLSSQPDDLINPLIDISEMIDFSDLMEWDEIMAQENDLSSHSHSSQDVMHSIPQIQHEFGKLDDQVDKSDQEWATQLEDFDDWAVNKLNNGDGWVKQPYMFECQDFCFLSEIEQQCATLDAFYQPRYGF</sequence>